<evidence type="ECO:0000313" key="1">
    <source>
        <dbReference type="EMBL" id="SHF35867.1"/>
    </source>
</evidence>
<keyword evidence="2" id="KW-1185">Reference proteome</keyword>
<gene>
    <name evidence="1" type="ORF">SAMN05444392_1178</name>
</gene>
<proteinExistence type="predicted"/>
<dbReference type="STRING" id="112248.SAMN05444392_1178"/>
<dbReference type="EMBL" id="FQVL01000017">
    <property type="protein sequence ID" value="SHF35867.1"/>
    <property type="molecule type" value="Genomic_DNA"/>
</dbReference>
<dbReference type="SUPFAM" id="SSF158430">
    <property type="entry name" value="Bacillus cereus metalloprotein-like"/>
    <property type="match status" value="2"/>
</dbReference>
<dbReference type="Proteomes" id="UP000184476">
    <property type="component" value="Unassembled WGS sequence"/>
</dbReference>
<dbReference type="InterPro" id="IPR021328">
    <property type="entry name" value="CotB-like"/>
</dbReference>
<dbReference type="Pfam" id="PF11155">
    <property type="entry name" value="DUF2935"/>
    <property type="match status" value="2"/>
</dbReference>
<protein>
    <recommendedName>
        <fullName evidence="3">DUF2935 domain-containing protein</fullName>
    </recommendedName>
</protein>
<name>A0A1M5B0M3_9BACL</name>
<accession>A0A1M5B0M3</accession>
<dbReference type="AlphaFoldDB" id="A0A1M5B0M3"/>
<dbReference type="Gene3D" id="1.20.1260.120">
    <property type="entry name" value="Protein of unknown function DUF2935"/>
    <property type="match status" value="1"/>
</dbReference>
<evidence type="ECO:0000313" key="2">
    <source>
        <dbReference type="Proteomes" id="UP000184476"/>
    </source>
</evidence>
<organism evidence="1 2">
    <name type="scientific">Seinonella peptonophila</name>
    <dbReference type="NCBI Taxonomy" id="112248"/>
    <lineage>
        <taxon>Bacteria</taxon>
        <taxon>Bacillati</taxon>
        <taxon>Bacillota</taxon>
        <taxon>Bacilli</taxon>
        <taxon>Bacillales</taxon>
        <taxon>Thermoactinomycetaceae</taxon>
        <taxon>Seinonella</taxon>
    </lineage>
</organism>
<evidence type="ECO:0008006" key="3">
    <source>
        <dbReference type="Google" id="ProtNLM"/>
    </source>
</evidence>
<dbReference type="RefSeq" id="WP_245815691.1">
    <property type="nucleotide sequence ID" value="NZ_FQVL01000017.1"/>
</dbReference>
<sequence length="246" mass="29391">MKGVLILEHLEEVITYEQSFWLHILKDHCQFIYDALSPNEKKEAHRAKELYFHIQELIEERIYDLAASEKVAKRLRKFKLHLLKRLLTEEFAFHLSPTFINHMVNELEEYLRILSYLCQNKRVPPLHVLHQHLLWLPDAAGHATGLNENIDGTEKEWLKKTEIFTKHFEAFYLKAIELAGYLRTNCKDFPALRRFTQDVELEIKLFQRFLKEVEEMTTSKTLLGTIAPLMADHMYREECYYLEKLK</sequence>
<reference evidence="1 2" key="1">
    <citation type="submission" date="2016-11" db="EMBL/GenBank/DDBJ databases">
        <authorList>
            <person name="Jaros S."/>
            <person name="Januszkiewicz K."/>
            <person name="Wedrychowicz H."/>
        </authorList>
    </citation>
    <scope>NUCLEOTIDE SEQUENCE [LARGE SCALE GENOMIC DNA]</scope>
    <source>
        <strain evidence="1 2">DSM 44666</strain>
    </source>
</reference>